<dbReference type="OrthoDB" id="9810875at2"/>
<evidence type="ECO:0000259" key="1">
    <source>
        <dbReference type="PROSITE" id="PS50910"/>
    </source>
</evidence>
<dbReference type="Pfam" id="PF05168">
    <property type="entry name" value="HEPN"/>
    <property type="match status" value="1"/>
</dbReference>
<evidence type="ECO:0000313" key="3">
    <source>
        <dbReference type="Proteomes" id="UP000006695"/>
    </source>
</evidence>
<dbReference type="HOGENOM" id="CLU_123170_0_2_7"/>
<dbReference type="InterPro" id="IPR007842">
    <property type="entry name" value="HEPN_dom"/>
</dbReference>
<dbReference type="AlphaFoldDB" id="A5GER5"/>
<keyword evidence="3" id="KW-1185">Reference proteome</keyword>
<reference evidence="2 3" key="1">
    <citation type="submission" date="2007-05" db="EMBL/GenBank/DDBJ databases">
        <title>Complete sequence of Geobacter uraniireducens Rf4.</title>
        <authorList>
            <consortium name="US DOE Joint Genome Institute"/>
            <person name="Copeland A."/>
            <person name="Lucas S."/>
            <person name="Lapidus A."/>
            <person name="Barry K."/>
            <person name="Detter J.C."/>
            <person name="Glavina del Rio T."/>
            <person name="Hammon N."/>
            <person name="Israni S."/>
            <person name="Dalin E."/>
            <person name="Tice H."/>
            <person name="Pitluck S."/>
            <person name="Chertkov O."/>
            <person name="Brettin T."/>
            <person name="Bruce D."/>
            <person name="Han C."/>
            <person name="Schmutz J."/>
            <person name="Larimer F."/>
            <person name="Land M."/>
            <person name="Hauser L."/>
            <person name="Kyrpides N."/>
            <person name="Mikhailova N."/>
            <person name="Shelobolina E."/>
            <person name="Aklujkar M."/>
            <person name="Lovley D."/>
            <person name="Richardson P."/>
        </authorList>
    </citation>
    <scope>NUCLEOTIDE SEQUENCE [LARGE SCALE GENOMIC DNA]</scope>
    <source>
        <strain evidence="2 3">Rf4</strain>
    </source>
</reference>
<dbReference type="Proteomes" id="UP000006695">
    <property type="component" value="Chromosome"/>
</dbReference>
<dbReference type="SUPFAM" id="SSF81593">
    <property type="entry name" value="Nucleotidyltransferase substrate binding subunit/domain"/>
    <property type="match status" value="1"/>
</dbReference>
<sequence>MSAIENASMLLVMATKDVRAMRALAAPESVDDEIFGFHAHQAVEKTLKAWITVVGGTYGRTHDLSQLFALLADLSCDVRRFEDLDMLNPFAVELRYEALDTGEPKLDRPFCITRVQELYDHVRQIVERMA</sequence>
<organism evidence="2 3">
    <name type="scientific">Geotalea uraniireducens (strain Rf4)</name>
    <name type="common">Geobacter uraniireducens</name>
    <dbReference type="NCBI Taxonomy" id="351605"/>
    <lineage>
        <taxon>Bacteria</taxon>
        <taxon>Pseudomonadati</taxon>
        <taxon>Thermodesulfobacteriota</taxon>
        <taxon>Desulfuromonadia</taxon>
        <taxon>Geobacterales</taxon>
        <taxon>Geobacteraceae</taxon>
        <taxon>Geotalea</taxon>
    </lineage>
</organism>
<dbReference type="PROSITE" id="PS50910">
    <property type="entry name" value="HEPN"/>
    <property type="match status" value="1"/>
</dbReference>
<dbReference type="Gene3D" id="1.20.120.330">
    <property type="entry name" value="Nucleotidyltransferases domain 2"/>
    <property type="match status" value="1"/>
</dbReference>
<dbReference type="KEGG" id="gur:Gura_1726"/>
<gene>
    <name evidence="2" type="ordered locus">Gura_1726</name>
</gene>
<name>A5GER5_GEOUR</name>
<protein>
    <submittedName>
        <fullName evidence="2">HEPN domain protein</fullName>
    </submittedName>
</protein>
<dbReference type="EMBL" id="CP000698">
    <property type="protein sequence ID" value="ABQ25920.1"/>
    <property type="molecule type" value="Genomic_DNA"/>
</dbReference>
<dbReference type="RefSeq" id="WP_011938626.1">
    <property type="nucleotide sequence ID" value="NC_009483.1"/>
</dbReference>
<evidence type="ECO:0000313" key="2">
    <source>
        <dbReference type="EMBL" id="ABQ25920.1"/>
    </source>
</evidence>
<proteinExistence type="predicted"/>
<accession>A5GER5</accession>
<feature type="domain" description="HEPN" evidence="1">
    <location>
        <begin position="13"/>
        <end position="125"/>
    </location>
</feature>